<proteinExistence type="predicted"/>
<comment type="caution">
    <text evidence="1">The sequence shown here is derived from an EMBL/GenBank/DDBJ whole genome shotgun (WGS) entry which is preliminary data.</text>
</comment>
<accession>A0A0F9J0B8</accession>
<reference evidence="1" key="1">
    <citation type="journal article" date="2015" name="Nature">
        <title>Complex archaea that bridge the gap between prokaryotes and eukaryotes.</title>
        <authorList>
            <person name="Spang A."/>
            <person name="Saw J.H."/>
            <person name="Jorgensen S.L."/>
            <person name="Zaremba-Niedzwiedzka K."/>
            <person name="Martijn J."/>
            <person name="Lind A.E."/>
            <person name="van Eijk R."/>
            <person name="Schleper C."/>
            <person name="Guy L."/>
            <person name="Ettema T.J."/>
        </authorList>
    </citation>
    <scope>NUCLEOTIDE SEQUENCE</scope>
</reference>
<name>A0A0F9J0B8_9ZZZZ</name>
<evidence type="ECO:0000313" key="1">
    <source>
        <dbReference type="EMBL" id="KKL99335.1"/>
    </source>
</evidence>
<dbReference type="EMBL" id="LAZR01017701">
    <property type="protein sequence ID" value="KKL99335.1"/>
    <property type="molecule type" value="Genomic_DNA"/>
</dbReference>
<gene>
    <name evidence="1" type="ORF">LCGC14_1815460</name>
</gene>
<sequence length="146" mass="16905">MTNTWIDDLPELPKLPTGNERQAIMIPNREGIVIRDSSYLTEEFLHELSRPNRSKCMNCENKPRVAAHWANGHGMAWFCIPHFMKWAEEDDRDIVGVWYLEDGEMPKPSSAIKKNPKGVDKVRKLGEKVSLKEIEKRLTQRHNGKP</sequence>
<dbReference type="AlphaFoldDB" id="A0A0F9J0B8"/>
<protein>
    <submittedName>
        <fullName evidence="1">Uncharacterized protein</fullName>
    </submittedName>
</protein>
<organism evidence="1">
    <name type="scientific">marine sediment metagenome</name>
    <dbReference type="NCBI Taxonomy" id="412755"/>
    <lineage>
        <taxon>unclassified sequences</taxon>
        <taxon>metagenomes</taxon>
        <taxon>ecological metagenomes</taxon>
    </lineage>
</organism>